<feature type="transmembrane region" description="Helical" evidence="1">
    <location>
        <begin position="896"/>
        <end position="917"/>
    </location>
</feature>
<organism evidence="2 3">
    <name type="scientific">Spironucleus salmonicida</name>
    <dbReference type="NCBI Taxonomy" id="348837"/>
    <lineage>
        <taxon>Eukaryota</taxon>
        <taxon>Metamonada</taxon>
        <taxon>Diplomonadida</taxon>
        <taxon>Hexamitidae</taxon>
        <taxon>Hexamitinae</taxon>
        <taxon>Spironucleus</taxon>
    </lineage>
</organism>
<comment type="caution">
    <text evidence="2">The sequence shown here is derived from an EMBL/GenBank/DDBJ whole genome shotgun (WGS) entry which is preliminary data.</text>
</comment>
<keyword evidence="1" id="KW-1133">Transmembrane helix</keyword>
<dbReference type="GeneID" id="94299404"/>
<evidence type="ECO:0000313" key="3">
    <source>
        <dbReference type="Proteomes" id="UP000018208"/>
    </source>
</evidence>
<name>A0A9P8RY38_9EUKA</name>
<feature type="transmembrane region" description="Helical" evidence="1">
    <location>
        <begin position="662"/>
        <end position="687"/>
    </location>
</feature>
<feature type="transmembrane region" description="Helical" evidence="1">
    <location>
        <begin position="517"/>
        <end position="541"/>
    </location>
</feature>
<dbReference type="EMBL" id="AUWU02000005">
    <property type="protein sequence ID" value="KAH0573261.1"/>
    <property type="molecule type" value="Genomic_DNA"/>
</dbReference>
<gene>
    <name evidence="2" type="ORF">SS50377_25381</name>
</gene>
<feature type="transmembrane region" description="Helical" evidence="1">
    <location>
        <begin position="561"/>
        <end position="580"/>
    </location>
</feature>
<accession>A0A9P8RY38</accession>
<protein>
    <submittedName>
        <fullName evidence="2">Transmembrane domain-containing protein</fullName>
    </submittedName>
</protein>
<reference evidence="2 3" key="1">
    <citation type="journal article" date="2014" name="PLoS Genet.">
        <title>The Genome of Spironucleus salmonicida Highlights a Fish Pathogen Adapted to Fluctuating Environments.</title>
        <authorList>
            <person name="Xu F."/>
            <person name="Jerlstrom-Hultqvist J."/>
            <person name="Einarsson E."/>
            <person name="Astvaldsson A."/>
            <person name="Svard S.G."/>
            <person name="Andersson J.O."/>
        </authorList>
    </citation>
    <scope>NUCLEOTIDE SEQUENCE [LARGE SCALE GENOMIC DNA]</scope>
    <source>
        <strain evidence="2 3">ATCC 50377</strain>
    </source>
</reference>
<sequence length="943" mass="108452">MISMYALLTTAVPCQQPGTFFSQHTGSCFECMPPRQYFNGTCAFVLKDITTVTPTDCPAGQISGFNNICLPCVTCINNLCPVDTYMVQTATAYVCGSYAINNIKKQILTCKPQYTLNITLNLCVSDALKIEFNSDTLALCAMKNPQGCNLGHSECLLSRNCVEYDAARMHLRIEDDVYLARQVDLNAYKSLSFTSSLAPLPFYNGYINKIPQQQQWIGKTFVNLQNSLGETFYNGPLFEGALSLCNLIKAQENTESSFYGNRNVNVIDNEQTNIDNSTIFKNIINPVVFSLFNEVGTQYQQSCKLPGRQLFDFLQSPIFASLYVLTTNNLSVPVPIIVNETQRLHYNDNRIQFNNLVTDTKFVLGHQLTDDTYTIAQQIYLDYQLDLVGGVSKVPILRVIYQNFNVPKFTLDYIEDTSPITAYFYKINGKSSNDYPVQIFKVSWFSTNIDILMPILSWITFAIALILGLLYGLMQVGKYTGNGGNILQQKKYFKFLYDDEAQRIQQDINGFDIKPTLILIVYVLGYIGFGLTGFSLIIQTLTVVQRNFVYINQFIPQNMGFIQLSGFCFSFIFILLRYHLESNKSIIFQDAVQADMTGANAWRISYLVNRVQKLQKIRPYSLGFILFFSLTLLFGFDMFYLSSSSRNYGSYLYSIDIEFMPIVISMIFSVCFIANFVIMTVYNWVFFSQFQQFGQMLSVFGCNLFVFDMPRSMMIIKGQPLHQDTLTPSIQDLATFSQYLHTLKIKQEKFSSQSLAVRIFFGQEDVLFESVLDYINNILSINKFIMKKPQYKITEKKVYGVQQIDYIQHSLQNDIVQQCYMIKDEVEAKTNITIVGYLQRFTDFKTIGVRSQQTISYERTYTPDMVFKRDPLFKTMFGFKIWLYDFLFLNSSIYTFTYWTSSCFIGIFVSIMLLWIIQNVHNTKFVKRTCVLNNITEDFTHFF</sequence>
<keyword evidence="1 2" id="KW-0812">Transmembrane</keyword>
<dbReference type="AlphaFoldDB" id="A0A9P8RY38"/>
<dbReference type="Proteomes" id="UP000018208">
    <property type="component" value="Unassembled WGS sequence"/>
</dbReference>
<evidence type="ECO:0000256" key="1">
    <source>
        <dbReference type="SAM" id="Phobius"/>
    </source>
</evidence>
<keyword evidence="1" id="KW-0472">Membrane</keyword>
<dbReference type="KEGG" id="ssao:94299404"/>
<keyword evidence="3" id="KW-1185">Reference proteome</keyword>
<feature type="transmembrane region" description="Helical" evidence="1">
    <location>
        <begin position="451"/>
        <end position="473"/>
    </location>
</feature>
<proteinExistence type="predicted"/>
<dbReference type="RefSeq" id="XP_067764034.1">
    <property type="nucleotide sequence ID" value="XM_067909213.1"/>
</dbReference>
<evidence type="ECO:0000313" key="2">
    <source>
        <dbReference type="EMBL" id="KAH0573261.1"/>
    </source>
</evidence>
<feature type="transmembrane region" description="Helical" evidence="1">
    <location>
        <begin position="620"/>
        <end position="642"/>
    </location>
</feature>